<dbReference type="PANTHER" id="PTHR43798">
    <property type="entry name" value="MONOACYLGLYCEROL LIPASE"/>
    <property type="match status" value="1"/>
</dbReference>
<dbReference type="AlphaFoldDB" id="A0A0M6XMS8"/>
<sequence length="240" mass="25326">MRDVLALHCMLASGAAWRGVAAALPHARLACPDLPGHGRAPDWDGGDFMDQALDLAMAAAPAGRFDVVGHSFGGCLALRLLADHPARVRSLTLIEPVMFAAAPPALQAAERDRTAPFHADLARGARDDAARGFTAMWGDGRGWDAMPERQRVAIRDRIHLVAASGPGITGDADGLLSRLPAAPPPVLIVTRTDPPAITDAIAKGLADRLAGARIRRLGQGHMIPMTDAPALAEMLEAFWK</sequence>
<name>A0A0M6XMS8_9RHOB</name>
<dbReference type="InterPro" id="IPR029058">
    <property type="entry name" value="AB_hydrolase_fold"/>
</dbReference>
<dbReference type="Proteomes" id="UP000048908">
    <property type="component" value="Unassembled WGS sequence"/>
</dbReference>
<keyword evidence="3" id="KW-1185">Reference proteome</keyword>
<dbReference type="PRINTS" id="PR00111">
    <property type="entry name" value="ABHYDROLASE"/>
</dbReference>
<evidence type="ECO:0000313" key="2">
    <source>
        <dbReference type="EMBL" id="CTQ31972.1"/>
    </source>
</evidence>
<dbReference type="OrthoDB" id="9804723at2"/>
<reference evidence="2 3" key="1">
    <citation type="submission" date="2015-07" db="EMBL/GenBank/DDBJ databases">
        <authorList>
            <person name="Noorani M."/>
        </authorList>
    </citation>
    <scope>NUCLEOTIDE SEQUENCE [LARGE SCALE GENOMIC DNA]</scope>
    <source>
        <strain evidence="2 3">CECT 5088</strain>
    </source>
</reference>
<dbReference type="STRING" id="282197.SAMN04488517_104263"/>
<organism evidence="2 3">
    <name type="scientific">Jannaschia rubra</name>
    <dbReference type="NCBI Taxonomy" id="282197"/>
    <lineage>
        <taxon>Bacteria</taxon>
        <taxon>Pseudomonadati</taxon>
        <taxon>Pseudomonadota</taxon>
        <taxon>Alphaproteobacteria</taxon>
        <taxon>Rhodobacterales</taxon>
        <taxon>Roseobacteraceae</taxon>
        <taxon>Jannaschia</taxon>
    </lineage>
</organism>
<dbReference type="InterPro" id="IPR000073">
    <property type="entry name" value="AB_hydrolase_1"/>
</dbReference>
<evidence type="ECO:0000259" key="1">
    <source>
        <dbReference type="Pfam" id="PF00561"/>
    </source>
</evidence>
<feature type="domain" description="AB hydrolase-1" evidence="1">
    <location>
        <begin position="4"/>
        <end position="131"/>
    </location>
</feature>
<gene>
    <name evidence="2" type="ORF">JAN5088_00731</name>
</gene>
<proteinExistence type="predicted"/>
<dbReference type="EMBL" id="CXPG01000012">
    <property type="protein sequence ID" value="CTQ31972.1"/>
    <property type="molecule type" value="Genomic_DNA"/>
</dbReference>
<evidence type="ECO:0000313" key="3">
    <source>
        <dbReference type="Proteomes" id="UP000048908"/>
    </source>
</evidence>
<dbReference type="GO" id="GO:0016020">
    <property type="term" value="C:membrane"/>
    <property type="evidence" value="ECO:0007669"/>
    <property type="project" value="TreeGrafter"/>
</dbReference>
<dbReference type="PANTHER" id="PTHR43798:SF33">
    <property type="entry name" value="HYDROLASE, PUTATIVE (AFU_ORTHOLOGUE AFUA_2G14860)-RELATED"/>
    <property type="match status" value="1"/>
</dbReference>
<dbReference type="GO" id="GO:0016740">
    <property type="term" value="F:transferase activity"/>
    <property type="evidence" value="ECO:0007669"/>
    <property type="project" value="UniProtKB-KW"/>
</dbReference>
<dbReference type="Gene3D" id="3.40.50.1820">
    <property type="entry name" value="alpha/beta hydrolase"/>
    <property type="match status" value="1"/>
</dbReference>
<accession>A0A0M6XMS8</accession>
<keyword evidence="2" id="KW-0808">Transferase</keyword>
<dbReference type="RefSeq" id="WP_055681441.1">
    <property type="nucleotide sequence ID" value="NZ_CXPG01000012.1"/>
</dbReference>
<dbReference type="InterPro" id="IPR050266">
    <property type="entry name" value="AB_hydrolase_sf"/>
</dbReference>
<dbReference type="SUPFAM" id="SSF53474">
    <property type="entry name" value="alpha/beta-Hydrolases"/>
    <property type="match status" value="1"/>
</dbReference>
<dbReference type="Pfam" id="PF00561">
    <property type="entry name" value="Abhydrolase_1"/>
    <property type="match status" value="1"/>
</dbReference>
<protein>
    <submittedName>
        <fullName evidence="2">Acetoin dehydrogenase E2 subunit dihydrolipoyllysine-residue acetyltransferase</fullName>
    </submittedName>
</protein>